<evidence type="ECO:0000256" key="1">
    <source>
        <dbReference type="SAM" id="MobiDB-lite"/>
    </source>
</evidence>
<feature type="region of interest" description="Disordered" evidence="1">
    <location>
        <begin position="506"/>
        <end position="526"/>
    </location>
</feature>
<gene>
    <name evidence="2" type="ORF">LRHMDP3_1932</name>
</gene>
<organism evidence="2 3">
    <name type="scientific">Lacticaseibacillus rhamnosus LRHMDP3</name>
    <dbReference type="NCBI Taxonomy" id="1203259"/>
    <lineage>
        <taxon>Bacteria</taxon>
        <taxon>Bacillati</taxon>
        <taxon>Bacillota</taxon>
        <taxon>Bacilli</taxon>
        <taxon>Lactobacillales</taxon>
        <taxon>Lactobacillaceae</taxon>
        <taxon>Lacticaseibacillus</taxon>
    </lineage>
</organism>
<dbReference type="AlphaFoldDB" id="A0AB33XT58"/>
<name>A0AB33XT58_LACRH</name>
<reference evidence="2 3" key="1">
    <citation type="journal article" date="2013" name="Genome Announc.">
        <title>Draft Genome Sequence of Staphylococcus simulans UMC-CNS-990, Isolated from a Case of Chronic Bovine Mastitis.</title>
        <authorList>
            <person name="Calcutt M.J."/>
            <person name="Foecking M.F."/>
            <person name="Hsieh H.Y."/>
            <person name="Perry J."/>
            <person name="Stewart G.C."/>
            <person name="Middleton J.R."/>
        </authorList>
    </citation>
    <scope>NUCLEOTIDE SEQUENCE [LARGE SCALE GENOMIC DNA]</scope>
    <source>
        <strain evidence="2 3">LRHMDP3</strain>
    </source>
</reference>
<dbReference type="EMBL" id="AMQX01000010">
    <property type="protein sequence ID" value="EKS50108.1"/>
    <property type="molecule type" value="Genomic_DNA"/>
</dbReference>
<proteinExistence type="predicted"/>
<protein>
    <submittedName>
        <fullName evidence="2">Minor capsid protein</fullName>
    </submittedName>
</protein>
<dbReference type="InterPro" id="IPR006432">
    <property type="entry name" value="Phage_portal_A118-type"/>
</dbReference>
<evidence type="ECO:0000313" key="3">
    <source>
        <dbReference type="Proteomes" id="UP000009352"/>
    </source>
</evidence>
<dbReference type="RefSeq" id="WP_005716841.1">
    <property type="nucleotide sequence ID" value="NZ_AMQX01000010.1"/>
</dbReference>
<dbReference type="NCBIfam" id="TIGR01542">
    <property type="entry name" value="A118_put_portal"/>
    <property type="match status" value="1"/>
</dbReference>
<dbReference type="Proteomes" id="UP000009352">
    <property type="component" value="Unassembled WGS sequence"/>
</dbReference>
<dbReference type="Pfam" id="PF05133">
    <property type="entry name" value="SPP1_portal"/>
    <property type="match status" value="1"/>
</dbReference>
<dbReference type="InterPro" id="IPR021145">
    <property type="entry name" value="Portal_protein_SPP1_Gp6-like"/>
</dbReference>
<comment type="caution">
    <text evidence="2">The sequence shown here is derived from an EMBL/GenBank/DDBJ whole genome shotgun (WGS) entry which is preliminary data.</text>
</comment>
<sequence length="526" mass="58167">MGLIQLIKNLFRKGGAVLGVVQSLNNITDHPKINVDAREYRRIERDLRYFKGSFDAIKFYNTYGDQKERPYTTLNMMQVVCRRMASLLYNKQSKITVDTRPAKIDAAGETQSYKQQDEANTFIQSVLDANDFGKNFERYLESCLAMGGLAIRPYVDTETGSIKLAWIQAPNFFPLRSNTNDITEAAIATPTIRTEGGTSVYYTLLEFHEWHPSGYLITNELYRSDVKGQVGVQVPLNTLYPDLVEKATLTGYTRPLFVYLKPAGFNNKSLTSPLGIGFCDNALSTLKQINDTYDQFNFEIRMGQRRVAVPSNMIQVAFDEGGQQKPRQVFDPDQNVFLAVDSGMDAKGVTDLTSPIRASDYISSMNHFLKTLEMQTGLSSGTFSFDGQAVKTATEVVSENSMTYQTRNSHLTMVERAVKELVVSICQLAASTVIDGQTLYTGNIPTVDQVAVDFDDGIFTDKGANADYWIKLQAAGLCADWQAIMHVQGVTEDQAKQIAAEIAGATADQANDPQDALLGGNGDGDA</sequence>
<accession>A0AB33XT58</accession>
<dbReference type="PIRSF" id="PIRSF011911">
    <property type="entry name" value="A118_put_portal"/>
    <property type="match status" value="1"/>
</dbReference>
<evidence type="ECO:0000313" key="2">
    <source>
        <dbReference type="EMBL" id="EKS50108.1"/>
    </source>
</evidence>